<evidence type="ECO:0000256" key="3">
    <source>
        <dbReference type="ARBA" id="ARBA00022960"/>
    </source>
</evidence>
<keyword evidence="3 6" id="KW-0133">Cell shape</keyword>
<name>A0ABS8QE29_9BACI</name>
<feature type="active site" description="Nucleophile" evidence="6">
    <location>
        <position position="449"/>
    </location>
</feature>
<reference evidence="9 10" key="1">
    <citation type="journal article" date="2023" name="Antonie Van Leeuwenhoek">
        <title>Unveiling the genomic potential of a novel thermostable glycoside hydrolases producing Neobacillus sedimentimangrovi UE25.</title>
        <authorList>
            <person name="Ejaz U."/>
            <person name="Saleem F."/>
            <person name="Rashid R."/>
            <person name="Hasan K.A."/>
            <person name="Syed M.N."/>
            <person name="Sohail M."/>
        </authorList>
    </citation>
    <scope>NUCLEOTIDE SEQUENCE [LARGE SCALE GENOMIC DNA]</scope>
    <source>
        <strain evidence="9 10">UE25</strain>
    </source>
</reference>
<dbReference type="Proteomes" id="UP001162836">
    <property type="component" value="Unassembled WGS sequence"/>
</dbReference>
<dbReference type="EMBL" id="JAJODE010000002">
    <property type="protein sequence ID" value="MCD4837525.1"/>
    <property type="molecule type" value="Genomic_DNA"/>
</dbReference>
<dbReference type="InterPro" id="IPR038054">
    <property type="entry name" value="LD_TPept-like_central_sf"/>
</dbReference>
<dbReference type="SUPFAM" id="SSF141523">
    <property type="entry name" value="L,D-transpeptidase catalytic domain-like"/>
    <property type="match status" value="1"/>
</dbReference>
<feature type="active site" description="Proton donor/acceptor" evidence="6">
    <location>
        <position position="428"/>
    </location>
</feature>
<evidence type="ECO:0000256" key="2">
    <source>
        <dbReference type="ARBA" id="ARBA00022679"/>
    </source>
</evidence>
<evidence type="ECO:0000256" key="5">
    <source>
        <dbReference type="ARBA" id="ARBA00023316"/>
    </source>
</evidence>
<evidence type="ECO:0000313" key="10">
    <source>
        <dbReference type="Proteomes" id="UP001162836"/>
    </source>
</evidence>
<feature type="transmembrane region" description="Helical" evidence="7">
    <location>
        <begin position="20"/>
        <end position="39"/>
    </location>
</feature>
<evidence type="ECO:0000256" key="7">
    <source>
        <dbReference type="SAM" id="Phobius"/>
    </source>
</evidence>
<feature type="domain" description="L,D-TPase catalytic" evidence="8">
    <location>
        <begin position="348"/>
        <end position="473"/>
    </location>
</feature>
<evidence type="ECO:0000313" key="9">
    <source>
        <dbReference type="EMBL" id="MCD4837525.1"/>
    </source>
</evidence>
<dbReference type="CDD" id="cd16913">
    <property type="entry name" value="YkuD_like"/>
    <property type="match status" value="1"/>
</dbReference>
<dbReference type="Pfam" id="PF03734">
    <property type="entry name" value="YkuD"/>
    <property type="match status" value="1"/>
</dbReference>
<dbReference type="PANTHER" id="PTHR30582">
    <property type="entry name" value="L,D-TRANSPEPTIDASE"/>
    <property type="match status" value="1"/>
</dbReference>
<dbReference type="InterPro" id="IPR005490">
    <property type="entry name" value="LD_TPept_cat_dom"/>
</dbReference>
<keyword evidence="5 6" id="KW-0961">Cell wall biogenesis/degradation</keyword>
<dbReference type="InterPro" id="IPR050979">
    <property type="entry name" value="LD-transpeptidase"/>
</dbReference>
<protein>
    <submittedName>
        <fullName evidence="9">L,D-transpeptidase/peptidoglycan binding protein</fullName>
    </submittedName>
</protein>
<organism evidence="9 10">
    <name type="scientific">Neobacillus sedimentimangrovi</name>
    <dbReference type="NCBI Taxonomy" id="2699460"/>
    <lineage>
        <taxon>Bacteria</taxon>
        <taxon>Bacillati</taxon>
        <taxon>Bacillota</taxon>
        <taxon>Bacilli</taxon>
        <taxon>Bacillales</taxon>
        <taxon>Bacillaceae</taxon>
        <taxon>Neobacillus</taxon>
    </lineage>
</organism>
<dbReference type="PANTHER" id="PTHR30582:SF33">
    <property type="entry name" value="EXPORTED PROTEIN"/>
    <property type="match status" value="1"/>
</dbReference>
<dbReference type="PROSITE" id="PS52029">
    <property type="entry name" value="LD_TPASE"/>
    <property type="match status" value="1"/>
</dbReference>
<sequence length="473" mass="52536">MGQQTRQHTHSTKWVKNWKFITASSVIVVGILLGALTFYQTSHFNAQVKINGVHVGGMTAEEALHKLTSSKLKNTIYIGDQQILDGNDTKMAFTEKDLPAVEKLLKSQWSFFPSSKEQNLALKPSSQDEYRGVTLKKQLEEKLISLNGGLKAPVDAQARLEDGKIVITESVGGEQYDVAGLLKEYEKHGYTSEIKLKPLLLKPITADSEIVKKQEKMLQELLGRTVNYKVQDKVYTLKANELIKKASVSKENTITIEETVINQKIDEINAAQSTLNKPFTFKTHSGAVITVQGKGYGWALDVKKETALIAEAFAKGETDISAANIKGHGWKGEGYGYETLTNNGIGDTYAEVSINDQRLWIYKNGKMVFTTHVVTGKHSTGEDTDKGVWYILYKKKDDILNGSRVGGGEYAVHVDYWVPFTNSGQGFHDASWRTNWSPTAYLNAGSGGCVNIPPKVMKTVFDHLETYEPVVVY</sequence>
<evidence type="ECO:0000256" key="4">
    <source>
        <dbReference type="ARBA" id="ARBA00022984"/>
    </source>
</evidence>
<keyword evidence="4 6" id="KW-0573">Peptidoglycan synthesis</keyword>
<comment type="caution">
    <text evidence="9">The sequence shown here is derived from an EMBL/GenBank/DDBJ whole genome shotgun (WGS) entry which is preliminary data.</text>
</comment>
<gene>
    <name evidence="9" type="ORF">LRS37_01280</name>
</gene>
<proteinExistence type="predicted"/>
<dbReference type="Gene3D" id="2.40.440.10">
    <property type="entry name" value="L,D-transpeptidase catalytic domain-like"/>
    <property type="match status" value="1"/>
</dbReference>
<keyword evidence="2" id="KW-0808">Transferase</keyword>
<keyword evidence="10" id="KW-1185">Reference proteome</keyword>
<evidence type="ECO:0000259" key="8">
    <source>
        <dbReference type="PROSITE" id="PS52029"/>
    </source>
</evidence>
<evidence type="ECO:0000256" key="1">
    <source>
        <dbReference type="ARBA" id="ARBA00004752"/>
    </source>
</evidence>
<keyword evidence="7" id="KW-1133">Transmembrane helix</keyword>
<dbReference type="InterPro" id="IPR022029">
    <property type="entry name" value="YoaR-like_PG-bd"/>
</dbReference>
<comment type="pathway">
    <text evidence="1 6">Cell wall biogenesis; peptidoglycan biosynthesis.</text>
</comment>
<accession>A0ABS8QE29</accession>
<dbReference type="InterPro" id="IPR038063">
    <property type="entry name" value="Transpep_catalytic_dom"/>
</dbReference>
<keyword evidence="7" id="KW-0472">Membrane</keyword>
<keyword evidence="7" id="KW-0812">Transmembrane</keyword>
<evidence type="ECO:0000256" key="6">
    <source>
        <dbReference type="PROSITE-ProRule" id="PRU01373"/>
    </source>
</evidence>
<dbReference type="Gene3D" id="3.10.20.800">
    <property type="match status" value="1"/>
</dbReference>
<dbReference type="Pfam" id="PF12229">
    <property type="entry name" value="PG_binding_4"/>
    <property type="match status" value="1"/>
</dbReference>
<dbReference type="SUPFAM" id="SSF143985">
    <property type="entry name" value="L,D-transpeptidase pre-catalytic domain-like"/>
    <property type="match status" value="1"/>
</dbReference>